<evidence type="ECO:0000259" key="2">
    <source>
        <dbReference type="PROSITE" id="PS51782"/>
    </source>
</evidence>
<reference evidence="3 4" key="1">
    <citation type="journal article" date="2016" name="Nat. Commun.">
        <title>Thousands of microbial genomes shed light on interconnected biogeochemical processes in an aquifer system.</title>
        <authorList>
            <person name="Anantharaman K."/>
            <person name="Brown C.T."/>
            <person name="Hug L.A."/>
            <person name="Sharon I."/>
            <person name="Castelle C.J."/>
            <person name="Probst A.J."/>
            <person name="Thomas B.C."/>
            <person name="Singh A."/>
            <person name="Wilkins M.J."/>
            <person name="Karaoz U."/>
            <person name="Brodie E.L."/>
            <person name="Williams K.H."/>
            <person name="Hubbard S.S."/>
            <person name="Banfield J.F."/>
        </authorList>
    </citation>
    <scope>NUCLEOTIDE SEQUENCE [LARGE SCALE GENOMIC DNA]</scope>
</reference>
<dbReference type="Pfam" id="PF01551">
    <property type="entry name" value="Peptidase_M23"/>
    <property type="match status" value="1"/>
</dbReference>
<dbReference type="GO" id="GO:0004222">
    <property type="term" value="F:metalloendopeptidase activity"/>
    <property type="evidence" value="ECO:0007669"/>
    <property type="project" value="TreeGrafter"/>
</dbReference>
<dbReference type="PROSITE" id="PS51782">
    <property type="entry name" value="LYSM"/>
    <property type="match status" value="2"/>
</dbReference>
<dbReference type="SUPFAM" id="SSF51261">
    <property type="entry name" value="Duplicated hybrid motif"/>
    <property type="match status" value="1"/>
</dbReference>
<dbReference type="InterPro" id="IPR018392">
    <property type="entry name" value="LysM"/>
</dbReference>
<dbReference type="CDD" id="cd00118">
    <property type="entry name" value="LysM"/>
    <property type="match status" value="2"/>
</dbReference>
<feature type="domain" description="LysM" evidence="2">
    <location>
        <begin position="153"/>
        <end position="197"/>
    </location>
</feature>
<accession>A0A1F4VH10</accession>
<dbReference type="Proteomes" id="UP000177763">
    <property type="component" value="Unassembled WGS sequence"/>
</dbReference>
<dbReference type="AlphaFoldDB" id="A0A1F4VH10"/>
<dbReference type="EMBL" id="MEVN01000037">
    <property type="protein sequence ID" value="OGC56481.1"/>
    <property type="molecule type" value="Genomic_DNA"/>
</dbReference>
<dbReference type="PANTHER" id="PTHR21666">
    <property type="entry name" value="PEPTIDASE-RELATED"/>
    <property type="match status" value="1"/>
</dbReference>
<dbReference type="InterPro" id="IPR050570">
    <property type="entry name" value="Cell_wall_metabolism_enzyme"/>
</dbReference>
<feature type="domain" description="LysM" evidence="2">
    <location>
        <begin position="203"/>
        <end position="247"/>
    </location>
</feature>
<comment type="caution">
    <text evidence="3">The sequence shown here is derived from an EMBL/GenBank/DDBJ whole genome shotgun (WGS) entry which is preliminary data.</text>
</comment>
<keyword evidence="1" id="KW-0472">Membrane</keyword>
<dbReference type="SUPFAM" id="SSF54106">
    <property type="entry name" value="LysM domain"/>
    <property type="match status" value="2"/>
</dbReference>
<dbReference type="InterPro" id="IPR011055">
    <property type="entry name" value="Dup_hybrid_motif"/>
</dbReference>
<sequence>MLYSIKRPLSQRFFQLKFEGFKAPGRNKIKNAFKLISRFAKVLFFYLIKKLKFAFKLTKNSLLFVNKITRNAKGFVVRKLIWSRGRLGRPVANFVVIGIAFIVFLFGEILSGSKFVNSQEISTDYLSNVSDIIPQKNIALTTIPESRKRNEAINYKVESGDSISSIGNKFKISVDALEYVNGLNDNSVLKVGQDLTIPPVAGLIHKVETGDTLNSIAKKYDVPAQSVADFNYILDTSKLAVGSELVIPGAKVPQPIIIPAIPSQFIPSTTVDTGASKGWCMWPTTTRIITQYFSWYHNGVDIATPWNAGLPPLYACAGGVVTRAGWDPWGLGLQVQIDHGNGYSTVYGHMSKIDVGYGQRVGQGEVIGTMGNTGRSTGPHVHFTVKLNGVPQNPLNYIQ</sequence>
<evidence type="ECO:0000313" key="4">
    <source>
        <dbReference type="Proteomes" id="UP000177763"/>
    </source>
</evidence>
<dbReference type="Pfam" id="PF01476">
    <property type="entry name" value="LysM"/>
    <property type="match status" value="2"/>
</dbReference>
<dbReference type="SMART" id="SM00257">
    <property type="entry name" value="LysM"/>
    <property type="match status" value="2"/>
</dbReference>
<keyword evidence="1" id="KW-0812">Transmembrane</keyword>
<organism evidence="3 4">
    <name type="scientific">candidate division WWE3 bacterium RIFCSPLOWO2_12_FULL_36_10</name>
    <dbReference type="NCBI Taxonomy" id="1802630"/>
    <lineage>
        <taxon>Bacteria</taxon>
        <taxon>Katanobacteria</taxon>
    </lineage>
</organism>
<protein>
    <recommendedName>
        <fullName evidence="2">LysM domain-containing protein</fullName>
    </recommendedName>
</protein>
<evidence type="ECO:0000313" key="3">
    <source>
        <dbReference type="EMBL" id="OGC56481.1"/>
    </source>
</evidence>
<dbReference type="InterPro" id="IPR016047">
    <property type="entry name" value="M23ase_b-sheet_dom"/>
</dbReference>
<name>A0A1F4VH10_UNCKA</name>
<dbReference type="Gene3D" id="2.70.70.10">
    <property type="entry name" value="Glucose Permease (Domain IIA)"/>
    <property type="match status" value="1"/>
</dbReference>
<proteinExistence type="predicted"/>
<gene>
    <name evidence="3" type="ORF">A3H26_00905</name>
</gene>
<dbReference type="Gene3D" id="3.10.350.10">
    <property type="entry name" value="LysM domain"/>
    <property type="match status" value="2"/>
</dbReference>
<evidence type="ECO:0000256" key="1">
    <source>
        <dbReference type="SAM" id="Phobius"/>
    </source>
</evidence>
<feature type="transmembrane region" description="Helical" evidence="1">
    <location>
        <begin position="91"/>
        <end position="110"/>
    </location>
</feature>
<dbReference type="CDD" id="cd12797">
    <property type="entry name" value="M23_peptidase"/>
    <property type="match status" value="1"/>
</dbReference>
<keyword evidence="1" id="KW-1133">Transmembrane helix</keyword>
<dbReference type="STRING" id="1802630.A3H26_00905"/>
<dbReference type="PANTHER" id="PTHR21666:SF286">
    <property type="entry name" value="LIPOPROTEIN NLPD"/>
    <property type="match status" value="1"/>
</dbReference>
<dbReference type="InterPro" id="IPR036779">
    <property type="entry name" value="LysM_dom_sf"/>
</dbReference>